<gene>
    <name evidence="13" type="primary">AUGUSTUS-3.0.2_33500</name>
    <name evidence="13" type="ORF">TcasGA2_TC033500</name>
</gene>
<dbReference type="EMBL" id="KQ971357">
    <property type="protein sequence ID" value="KYB26048.1"/>
    <property type="molecule type" value="Genomic_DNA"/>
</dbReference>
<evidence type="ECO:0000256" key="7">
    <source>
        <dbReference type="ARBA" id="ARBA00022771"/>
    </source>
</evidence>
<dbReference type="InParanoid" id="A0A139WDK1"/>
<dbReference type="InterPro" id="IPR013083">
    <property type="entry name" value="Znf_RING/FYVE/PHD"/>
</dbReference>
<comment type="similarity">
    <text evidence="3">Belongs to the SINA (Seven in absentia) family.</text>
</comment>
<dbReference type="PANTHER" id="PTHR45877:SF2">
    <property type="entry name" value="E3 UBIQUITIN-PROTEIN LIGASE SINA-RELATED"/>
    <property type="match status" value="1"/>
</dbReference>
<evidence type="ECO:0000256" key="1">
    <source>
        <dbReference type="ARBA" id="ARBA00000900"/>
    </source>
</evidence>
<dbReference type="GO" id="GO:0043161">
    <property type="term" value="P:proteasome-mediated ubiquitin-dependent protein catabolic process"/>
    <property type="evidence" value="ECO:0000318"/>
    <property type="project" value="GO_Central"/>
</dbReference>
<dbReference type="Pfam" id="PF21362">
    <property type="entry name" value="Sina_RING"/>
    <property type="match status" value="1"/>
</dbReference>
<keyword evidence="5" id="KW-0808">Transferase</keyword>
<dbReference type="KEGG" id="tca:103314761"/>
<dbReference type="OMA" id="PRRNEGC"/>
<comment type="pathway">
    <text evidence="2">Protein modification; protein ubiquitination.</text>
</comment>
<dbReference type="GO" id="GO:0061630">
    <property type="term" value="F:ubiquitin protein ligase activity"/>
    <property type="evidence" value="ECO:0000318"/>
    <property type="project" value="GO_Central"/>
</dbReference>
<evidence type="ECO:0000256" key="10">
    <source>
        <dbReference type="PROSITE-ProRule" id="PRU00455"/>
    </source>
</evidence>
<dbReference type="GO" id="GO:0031624">
    <property type="term" value="F:ubiquitin conjugating enzyme binding"/>
    <property type="evidence" value="ECO:0000318"/>
    <property type="project" value="GO_Central"/>
</dbReference>
<dbReference type="FunFam" id="3.30.40.10:FF:001260">
    <property type="entry name" value="E3 ubiquitin-protein ligase"/>
    <property type="match status" value="1"/>
</dbReference>
<dbReference type="GO" id="GO:0016567">
    <property type="term" value="P:protein ubiquitination"/>
    <property type="evidence" value="ECO:0007669"/>
    <property type="project" value="UniProtKB-UniPathway"/>
</dbReference>
<dbReference type="InterPro" id="IPR049548">
    <property type="entry name" value="Sina-like_RING"/>
</dbReference>
<proteinExistence type="inferred from homology"/>
<evidence type="ECO:0000256" key="6">
    <source>
        <dbReference type="ARBA" id="ARBA00022723"/>
    </source>
</evidence>
<feature type="domain" description="RING-type" evidence="11">
    <location>
        <begin position="15"/>
        <end position="56"/>
    </location>
</feature>
<dbReference type="InterPro" id="IPR004162">
    <property type="entry name" value="SINA-like_animal"/>
</dbReference>
<evidence type="ECO:0000256" key="9">
    <source>
        <dbReference type="ARBA" id="ARBA00022833"/>
    </source>
</evidence>
<keyword evidence="9" id="KW-0862">Zinc</keyword>
<keyword evidence="7 10" id="KW-0863">Zinc-finger</keyword>
<keyword evidence="8" id="KW-0833">Ubl conjugation pathway</keyword>
<dbReference type="Proteomes" id="UP000007266">
    <property type="component" value="Linkage group 8"/>
</dbReference>
<dbReference type="PANTHER" id="PTHR45877">
    <property type="entry name" value="E3 UBIQUITIN-PROTEIN LIGASE SIAH2"/>
    <property type="match status" value="1"/>
</dbReference>
<evidence type="ECO:0000256" key="2">
    <source>
        <dbReference type="ARBA" id="ARBA00004906"/>
    </source>
</evidence>
<dbReference type="STRING" id="7070.A0A139WDK1"/>
<dbReference type="OrthoDB" id="8182903at2759"/>
<protein>
    <recommendedName>
        <fullName evidence="4">RING-type E3 ubiquitin transferase</fullName>
        <ecNumber evidence="4">2.3.2.27</ecNumber>
    </recommendedName>
</protein>
<dbReference type="FunFam" id="3.30.40.10:FF:001346">
    <property type="entry name" value="E3 ubiquitin-protein ligase"/>
    <property type="match status" value="1"/>
</dbReference>
<evidence type="ECO:0000256" key="4">
    <source>
        <dbReference type="ARBA" id="ARBA00012483"/>
    </source>
</evidence>
<evidence type="ECO:0000256" key="5">
    <source>
        <dbReference type="ARBA" id="ARBA00022679"/>
    </source>
</evidence>
<keyword evidence="6" id="KW-0479">Metal-binding</keyword>
<dbReference type="InterPro" id="IPR001841">
    <property type="entry name" value="Znf_RING"/>
</dbReference>
<evidence type="ECO:0000313" key="14">
    <source>
        <dbReference type="Proteomes" id="UP000007266"/>
    </source>
</evidence>
<dbReference type="EC" id="2.3.2.27" evidence="4"/>
<dbReference type="AlphaFoldDB" id="A0A139WDK1"/>
<organism evidence="13 14">
    <name type="scientific">Tribolium castaneum</name>
    <name type="common">Red flour beetle</name>
    <dbReference type="NCBI Taxonomy" id="7070"/>
    <lineage>
        <taxon>Eukaryota</taxon>
        <taxon>Metazoa</taxon>
        <taxon>Ecdysozoa</taxon>
        <taxon>Arthropoda</taxon>
        <taxon>Hexapoda</taxon>
        <taxon>Insecta</taxon>
        <taxon>Pterygota</taxon>
        <taxon>Neoptera</taxon>
        <taxon>Endopterygota</taxon>
        <taxon>Coleoptera</taxon>
        <taxon>Polyphaga</taxon>
        <taxon>Cucujiformia</taxon>
        <taxon>Tenebrionidae</taxon>
        <taxon>Tenebrionidae incertae sedis</taxon>
        <taxon>Tribolium</taxon>
    </lineage>
</organism>
<dbReference type="SUPFAM" id="SSF57850">
    <property type="entry name" value="RING/U-box"/>
    <property type="match status" value="1"/>
</dbReference>
<accession>A0A139WDK1</accession>
<dbReference type="PROSITE" id="PS51081">
    <property type="entry name" value="ZF_SIAH"/>
    <property type="match status" value="1"/>
</dbReference>
<reference evidence="13 14" key="2">
    <citation type="journal article" date="2010" name="Nucleic Acids Res.">
        <title>BeetleBase in 2010: revisions to provide comprehensive genomic information for Tribolium castaneum.</title>
        <authorList>
            <person name="Kim H.S."/>
            <person name="Murphy T."/>
            <person name="Xia J."/>
            <person name="Caragea D."/>
            <person name="Park Y."/>
            <person name="Beeman R.W."/>
            <person name="Lorenzen M.D."/>
            <person name="Butcher S."/>
            <person name="Manak J.R."/>
            <person name="Brown S.J."/>
        </authorList>
    </citation>
    <scope>GENOME REANNOTATION</scope>
    <source>
        <strain evidence="13 14">Georgia GA2</strain>
    </source>
</reference>
<dbReference type="GO" id="GO:0005737">
    <property type="term" value="C:cytoplasm"/>
    <property type="evidence" value="ECO:0000318"/>
    <property type="project" value="GO_Central"/>
</dbReference>
<evidence type="ECO:0000313" key="13">
    <source>
        <dbReference type="EMBL" id="KYB26048.1"/>
    </source>
</evidence>
<reference evidence="13 14" key="1">
    <citation type="journal article" date="2008" name="Nature">
        <title>The genome of the model beetle and pest Tribolium castaneum.</title>
        <authorList>
            <consortium name="Tribolium Genome Sequencing Consortium"/>
            <person name="Richards S."/>
            <person name="Gibbs R.A."/>
            <person name="Weinstock G.M."/>
            <person name="Brown S.J."/>
            <person name="Denell R."/>
            <person name="Beeman R.W."/>
            <person name="Gibbs R."/>
            <person name="Beeman R.W."/>
            <person name="Brown S.J."/>
            <person name="Bucher G."/>
            <person name="Friedrich M."/>
            <person name="Grimmelikhuijzen C.J."/>
            <person name="Klingler M."/>
            <person name="Lorenzen M."/>
            <person name="Richards S."/>
            <person name="Roth S."/>
            <person name="Schroder R."/>
            <person name="Tautz D."/>
            <person name="Zdobnov E.M."/>
            <person name="Muzny D."/>
            <person name="Gibbs R.A."/>
            <person name="Weinstock G.M."/>
            <person name="Attaway T."/>
            <person name="Bell S."/>
            <person name="Buhay C.J."/>
            <person name="Chandrabose M.N."/>
            <person name="Chavez D."/>
            <person name="Clerk-Blankenburg K.P."/>
            <person name="Cree A."/>
            <person name="Dao M."/>
            <person name="Davis C."/>
            <person name="Chacko J."/>
            <person name="Dinh H."/>
            <person name="Dugan-Rocha S."/>
            <person name="Fowler G."/>
            <person name="Garner T.T."/>
            <person name="Garnes J."/>
            <person name="Gnirke A."/>
            <person name="Hawes A."/>
            <person name="Hernandez J."/>
            <person name="Hines S."/>
            <person name="Holder M."/>
            <person name="Hume J."/>
            <person name="Jhangiani S.N."/>
            <person name="Joshi V."/>
            <person name="Khan Z.M."/>
            <person name="Jackson L."/>
            <person name="Kovar C."/>
            <person name="Kowis A."/>
            <person name="Lee S."/>
            <person name="Lewis L.R."/>
            <person name="Margolis J."/>
            <person name="Morgan M."/>
            <person name="Nazareth L.V."/>
            <person name="Nguyen N."/>
            <person name="Okwuonu G."/>
            <person name="Parker D."/>
            <person name="Richards S."/>
            <person name="Ruiz S.J."/>
            <person name="Santibanez J."/>
            <person name="Savard J."/>
            <person name="Scherer S.E."/>
            <person name="Schneider B."/>
            <person name="Sodergren E."/>
            <person name="Tautz D."/>
            <person name="Vattahil S."/>
            <person name="Villasana D."/>
            <person name="White C.S."/>
            <person name="Wright R."/>
            <person name="Park Y."/>
            <person name="Beeman R.W."/>
            <person name="Lord J."/>
            <person name="Oppert B."/>
            <person name="Lorenzen M."/>
            <person name="Brown S."/>
            <person name="Wang L."/>
            <person name="Savard J."/>
            <person name="Tautz D."/>
            <person name="Richards S."/>
            <person name="Weinstock G."/>
            <person name="Gibbs R.A."/>
            <person name="Liu Y."/>
            <person name="Worley K."/>
            <person name="Weinstock G."/>
            <person name="Elsik C.G."/>
            <person name="Reese J.T."/>
            <person name="Elhaik E."/>
            <person name="Landan G."/>
            <person name="Graur D."/>
            <person name="Arensburger P."/>
            <person name="Atkinson P."/>
            <person name="Beeman R.W."/>
            <person name="Beidler J."/>
            <person name="Brown S.J."/>
            <person name="Demuth J.P."/>
            <person name="Drury D.W."/>
            <person name="Du Y.Z."/>
            <person name="Fujiwara H."/>
            <person name="Lorenzen M."/>
            <person name="Maselli V."/>
            <person name="Osanai M."/>
            <person name="Park Y."/>
            <person name="Robertson H.M."/>
            <person name="Tu Z."/>
            <person name="Wang J.J."/>
            <person name="Wang S."/>
            <person name="Richards S."/>
            <person name="Song H."/>
            <person name="Zhang L."/>
            <person name="Sodergren E."/>
            <person name="Werner D."/>
            <person name="Stanke M."/>
            <person name="Morgenstern B."/>
            <person name="Solovyev V."/>
            <person name="Kosarev P."/>
            <person name="Brown G."/>
            <person name="Chen H.C."/>
            <person name="Ermolaeva O."/>
            <person name="Hlavina W."/>
            <person name="Kapustin Y."/>
            <person name="Kiryutin B."/>
            <person name="Kitts P."/>
            <person name="Maglott D."/>
            <person name="Pruitt K."/>
            <person name="Sapojnikov V."/>
            <person name="Souvorov A."/>
            <person name="Mackey A.J."/>
            <person name="Waterhouse R.M."/>
            <person name="Wyder S."/>
            <person name="Zdobnov E.M."/>
            <person name="Zdobnov E.M."/>
            <person name="Wyder S."/>
            <person name="Kriventseva E.V."/>
            <person name="Kadowaki T."/>
            <person name="Bork P."/>
            <person name="Aranda M."/>
            <person name="Bao R."/>
            <person name="Beermann A."/>
            <person name="Berns N."/>
            <person name="Bolognesi R."/>
            <person name="Bonneton F."/>
            <person name="Bopp D."/>
            <person name="Brown S.J."/>
            <person name="Bucher G."/>
            <person name="Butts T."/>
            <person name="Chaumot A."/>
            <person name="Denell R.E."/>
            <person name="Ferrier D.E."/>
            <person name="Friedrich M."/>
            <person name="Gordon C.M."/>
            <person name="Jindra M."/>
            <person name="Klingler M."/>
            <person name="Lan Q."/>
            <person name="Lattorff H.M."/>
            <person name="Laudet V."/>
            <person name="von Levetsow C."/>
            <person name="Liu Z."/>
            <person name="Lutz R."/>
            <person name="Lynch J.A."/>
            <person name="da Fonseca R.N."/>
            <person name="Posnien N."/>
            <person name="Reuter R."/>
            <person name="Roth S."/>
            <person name="Savard J."/>
            <person name="Schinko J.B."/>
            <person name="Schmitt C."/>
            <person name="Schoppmeier M."/>
            <person name="Schroder R."/>
            <person name="Shippy T.D."/>
            <person name="Simonnet F."/>
            <person name="Marques-Souza H."/>
            <person name="Tautz D."/>
            <person name="Tomoyasu Y."/>
            <person name="Trauner J."/>
            <person name="Van der Zee M."/>
            <person name="Vervoort M."/>
            <person name="Wittkopp N."/>
            <person name="Wimmer E.A."/>
            <person name="Yang X."/>
            <person name="Jones A.K."/>
            <person name="Sattelle D.B."/>
            <person name="Ebert P.R."/>
            <person name="Nelson D."/>
            <person name="Scott J.G."/>
            <person name="Beeman R.W."/>
            <person name="Muthukrishnan S."/>
            <person name="Kramer K.J."/>
            <person name="Arakane Y."/>
            <person name="Beeman R.W."/>
            <person name="Zhu Q."/>
            <person name="Hogenkamp D."/>
            <person name="Dixit R."/>
            <person name="Oppert B."/>
            <person name="Jiang H."/>
            <person name="Zou Z."/>
            <person name="Marshall J."/>
            <person name="Elpidina E."/>
            <person name="Vinokurov K."/>
            <person name="Oppert C."/>
            <person name="Zou Z."/>
            <person name="Evans J."/>
            <person name="Lu Z."/>
            <person name="Zhao P."/>
            <person name="Sumathipala N."/>
            <person name="Altincicek B."/>
            <person name="Vilcinskas A."/>
            <person name="Williams M."/>
            <person name="Hultmark D."/>
            <person name="Hetru C."/>
            <person name="Jiang H."/>
            <person name="Grimmelikhuijzen C.J."/>
            <person name="Hauser F."/>
            <person name="Cazzamali G."/>
            <person name="Williamson M."/>
            <person name="Park Y."/>
            <person name="Li B."/>
            <person name="Tanaka Y."/>
            <person name="Predel R."/>
            <person name="Neupert S."/>
            <person name="Schachtner J."/>
            <person name="Verleyen P."/>
            <person name="Raible F."/>
            <person name="Bork P."/>
            <person name="Friedrich M."/>
            <person name="Walden K.K."/>
            <person name="Robertson H.M."/>
            <person name="Angeli S."/>
            <person name="Foret S."/>
            <person name="Bucher G."/>
            <person name="Schuetz S."/>
            <person name="Maleszka R."/>
            <person name="Wimmer E.A."/>
            <person name="Beeman R.W."/>
            <person name="Lorenzen M."/>
            <person name="Tomoyasu Y."/>
            <person name="Miller S.C."/>
            <person name="Grossmann D."/>
            <person name="Bucher G."/>
        </authorList>
    </citation>
    <scope>NUCLEOTIDE SEQUENCE [LARGE SCALE GENOMIC DNA]</scope>
    <source>
        <strain evidence="13 14">Georgia GA2</strain>
    </source>
</reference>
<comment type="catalytic activity">
    <reaction evidence="1">
        <text>S-ubiquitinyl-[E2 ubiquitin-conjugating enzyme]-L-cysteine + [acceptor protein]-L-lysine = [E2 ubiquitin-conjugating enzyme]-L-cysteine + N(6)-ubiquitinyl-[acceptor protein]-L-lysine.</text>
        <dbReference type="EC" id="2.3.2.27"/>
    </reaction>
</comment>
<dbReference type="Pfam" id="PF21361">
    <property type="entry name" value="Sina_ZnF"/>
    <property type="match status" value="1"/>
</dbReference>
<dbReference type="PROSITE" id="PS50089">
    <property type="entry name" value="ZF_RING_2"/>
    <property type="match status" value="1"/>
</dbReference>
<dbReference type="InterPro" id="IPR013010">
    <property type="entry name" value="Znf_SIAH"/>
</dbReference>
<dbReference type="GO" id="GO:0008270">
    <property type="term" value="F:zinc ion binding"/>
    <property type="evidence" value="ECO:0007669"/>
    <property type="project" value="UniProtKB-KW"/>
</dbReference>
<dbReference type="UniPathway" id="UPA00143"/>
<dbReference type="SUPFAM" id="SSF49599">
    <property type="entry name" value="TRAF domain-like"/>
    <property type="match status" value="1"/>
</dbReference>
<name>A0A139WDK1_TRICA</name>
<sequence>MAAVNKAQIMAAMECPVCYDILRPPIHPCNQGHPICGDCRQQMERLSQNVCCPLCRSGYSLPPSHILEAIYDSLRVSCRFNAGGCRHVCWGKDMKIHEQKCKFGPRTCPRRNEGCLWIGPLTMLAKHCIENHCPSVNLN</sequence>
<evidence type="ECO:0000256" key="8">
    <source>
        <dbReference type="ARBA" id="ARBA00022786"/>
    </source>
</evidence>
<evidence type="ECO:0000259" key="12">
    <source>
        <dbReference type="PROSITE" id="PS51081"/>
    </source>
</evidence>
<keyword evidence="14" id="KW-1185">Reference proteome</keyword>
<feature type="domain" description="SIAH-type" evidence="12">
    <location>
        <begin position="73"/>
        <end position="133"/>
    </location>
</feature>
<evidence type="ECO:0000256" key="3">
    <source>
        <dbReference type="ARBA" id="ARBA00009119"/>
    </source>
</evidence>
<dbReference type="Gene3D" id="3.30.40.10">
    <property type="entry name" value="Zinc/RING finger domain, C3HC4 (zinc finger)"/>
    <property type="match status" value="2"/>
</dbReference>
<evidence type="ECO:0000259" key="11">
    <source>
        <dbReference type="PROSITE" id="PS50089"/>
    </source>
</evidence>